<dbReference type="Proteomes" id="UP000183832">
    <property type="component" value="Unassembled WGS sequence"/>
</dbReference>
<dbReference type="AlphaFoldDB" id="A0A1J1IEI9"/>
<keyword evidence="9" id="KW-0647">Proteasome</keyword>
<dbReference type="SUPFAM" id="SSF56235">
    <property type="entry name" value="N-terminal nucleophile aminohydrolases (Ntn hydrolases)"/>
    <property type="match status" value="1"/>
</dbReference>
<evidence type="ECO:0000256" key="12">
    <source>
        <dbReference type="ARBA" id="ARBA00026071"/>
    </source>
</evidence>
<dbReference type="OrthoDB" id="198787at2759"/>
<dbReference type="InterPro" id="IPR001353">
    <property type="entry name" value="Proteasome_sua/b"/>
</dbReference>
<dbReference type="InterPro" id="IPR000243">
    <property type="entry name" value="Pept_T1A_subB"/>
</dbReference>
<sequence length="488" mass="55384">MALNDILKQMPSMGYDFKDFAPSEELDFESFQNNRVLAVPPYNNPSANLAKLQEGKDDIKIQFDHGTTTLGFIYQGGVVLAVDSRATGGQYIGSQSVRKVVEINDLLLGTLAGGAADCTYWYRVLTSECRLYELRNKKKISLAAATKIMNNIIYSYKNSGLSMGMILAGGDMKQVSLYYLDSDGTRTTGKVFSVGSGSLFAYGVLDSGYRWDLTDEEAHELGRRSIYHATYRDAYSGEKVEMNEKIIIYQPYEAEQILLAENASCLAVKTYLKMLGRDFLVKSCANAEFMAPSGKRTKLPVVQIGEFLAAEFEPIINLMEYKKLSLTENFSNEDKDDLVTHMSLVDSILPNAELYITWCSEVVLNEITKKRYGFVYPFPLNHIQNFRKRRAVLKQLNFYDWKNLTFDEVVERVDKLCQSLVMKLKDQEFFFGDKPSELDALVFGHLFCIFTMELPASVSSLKETINKYITLTQFCARIEKKYFGKIKN</sequence>
<evidence type="ECO:0000256" key="4">
    <source>
        <dbReference type="ARBA" id="ARBA00012039"/>
    </source>
</evidence>
<name>A0A1J1IEI9_9DIPT</name>
<comment type="subunit">
    <text evidence="12">The 26S proteasome consists of a 20S proteasome core and two 19S regulatory subunits. The 20S proteasome core is composed of 28 subunits that are arranged in four stacked rings, resulting in a barrel-shaped structure. The two end rings are each formed by seven alpha subunits, and the two central rings are each formed by seven beta subunits. The catalytic chamber with the active sites is on the inside of the barrel.</text>
</comment>
<protein>
    <recommendedName>
        <fullName evidence="4">proteasome endopeptidase complex</fullName>
        <ecNumber evidence="4">3.4.25.1</ecNumber>
    </recommendedName>
</protein>
<comment type="function">
    <text evidence="11">Non-catalytic component of the proteasome, a multicatalytic proteinase complex which is characterized by its ability to cleave peptides with Arg, Phe, Tyr, Leu, and Glu adjacent to the leaving group at neutral or slightly basic pH. The proteasome has an ATP-dependent proteolytic activity.</text>
</comment>
<keyword evidence="6" id="KW-0645">Protease</keyword>
<accession>A0A1J1IEI9</accession>
<dbReference type="SUPFAM" id="SSF47616">
    <property type="entry name" value="GST C-terminal domain-like"/>
    <property type="match status" value="1"/>
</dbReference>
<comment type="similarity">
    <text evidence="3">Belongs to the metaxin family.</text>
</comment>
<keyword evidence="17" id="KW-1185">Reference proteome</keyword>
<evidence type="ECO:0000256" key="11">
    <source>
        <dbReference type="ARBA" id="ARBA00024953"/>
    </source>
</evidence>
<evidence type="ECO:0000313" key="16">
    <source>
        <dbReference type="EMBL" id="CRK98632.1"/>
    </source>
</evidence>
<dbReference type="Pfam" id="PF17171">
    <property type="entry name" value="GST_C_6"/>
    <property type="match status" value="1"/>
</dbReference>
<dbReference type="InterPro" id="IPR019564">
    <property type="entry name" value="Sam37/metaxin_N"/>
</dbReference>
<evidence type="ECO:0000256" key="13">
    <source>
        <dbReference type="PIRSR" id="PIRSR600243-1"/>
    </source>
</evidence>
<dbReference type="CDD" id="cd03761">
    <property type="entry name" value="proteasome_beta_type_5"/>
    <property type="match status" value="1"/>
</dbReference>
<dbReference type="GO" id="GO:0051603">
    <property type="term" value="P:proteolysis involved in protein catabolic process"/>
    <property type="evidence" value="ECO:0007669"/>
    <property type="project" value="InterPro"/>
</dbReference>
<evidence type="ECO:0000256" key="10">
    <source>
        <dbReference type="ARBA" id="ARBA00023145"/>
    </source>
</evidence>
<dbReference type="InterPro" id="IPR029055">
    <property type="entry name" value="Ntn_hydrolases_N"/>
</dbReference>
<dbReference type="Gene3D" id="1.20.1050.10">
    <property type="match status" value="1"/>
</dbReference>
<gene>
    <name evidence="16" type="ORF">CLUMA_CG011989</name>
</gene>
<evidence type="ECO:0000259" key="14">
    <source>
        <dbReference type="Pfam" id="PF10568"/>
    </source>
</evidence>
<reference evidence="16 17" key="1">
    <citation type="submission" date="2015-04" db="EMBL/GenBank/DDBJ databases">
        <authorList>
            <person name="Syromyatnikov M.Y."/>
            <person name="Popov V.N."/>
        </authorList>
    </citation>
    <scope>NUCLEOTIDE SEQUENCE [LARGE SCALE GENOMIC DNA]</scope>
</reference>
<feature type="active site" description="Nucleophile" evidence="13">
    <location>
        <position position="67"/>
    </location>
</feature>
<dbReference type="Pfam" id="PF10568">
    <property type="entry name" value="Tom37"/>
    <property type="match status" value="1"/>
</dbReference>
<organism evidence="16 17">
    <name type="scientific">Clunio marinus</name>
    <dbReference type="NCBI Taxonomy" id="568069"/>
    <lineage>
        <taxon>Eukaryota</taxon>
        <taxon>Metazoa</taxon>
        <taxon>Ecdysozoa</taxon>
        <taxon>Arthropoda</taxon>
        <taxon>Hexapoda</taxon>
        <taxon>Insecta</taxon>
        <taxon>Pterygota</taxon>
        <taxon>Neoptera</taxon>
        <taxon>Endopterygota</taxon>
        <taxon>Diptera</taxon>
        <taxon>Nematocera</taxon>
        <taxon>Chironomoidea</taxon>
        <taxon>Chironomidae</taxon>
        <taxon>Clunio</taxon>
    </lineage>
</organism>
<dbReference type="GO" id="GO:0005634">
    <property type="term" value="C:nucleus"/>
    <property type="evidence" value="ECO:0007669"/>
    <property type="project" value="UniProtKB-SubCell"/>
</dbReference>
<proteinExistence type="inferred from homology"/>
<dbReference type="Pfam" id="PF00227">
    <property type="entry name" value="Proteasome"/>
    <property type="match status" value="1"/>
</dbReference>
<dbReference type="GO" id="GO:0005839">
    <property type="term" value="C:proteasome core complex"/>
    <property type="evidence" value="ECO:0007669"/>
    <property type="project" value="InterPro"/>
</dbReference>
<dbReference type="EC" id="3.4.25.1" evidence="4"/>
<evidence type="ECO:0000256" key="9">
    <source>
        <dbReference type="ARBA" id="ARBA00022942"/>
    </source>
</evidence>
<evidence type="ECO:0000256" key="7">
    <source>
        <dbReference type="ARBA" id="ARBA00022698"/>
    </source>
</evidence>
<dbReference type="PANTHER" id="PTHR32194">
    <property type="entry name" value="METALLOPROTEASE TLDD"/>
    <property type="match status" value="1"/>
</dbReference>
<evidence type="ECO:0000256" key="1">
    <source>
        <dbReference type="ARBA" id="ARBA00001198"/>
    </source>
</evidence>
<evidence type="ECO:0000256" key="5">
    <source>
        <dbReference type="ARBA" id="ARBA00022490"/>
    </source>
</evidence>
<dbReference type="PANTHER" id="PTHR32194:SF3">
    <property type="entry name" value="PROTEASOME SUBUNIT BETA"/>
    <property type="match status" value="1"/>
</dbReference>
<dbReference type="PROSITE" id="PS00854">
    <property type="entry name" value="PROTEASOME_BETA_1"/>
    <property type="match status" value="1"/>
</dbReference>
<evidence type="ECO:0000256" key="2">
    <source>
        <dbReference type="ARBA" id="ARBA00004123"/>
    </source>
</evidence>
<dbReference type="Gene3D" id="3.60.20.10">
    <property type="entry name" value="Glutamine Phosphoribosylpyrophosphate, subunit 1, domain 1"/>
    <property type="match status" value="1"/>
</dbReference>
<dbReference type="STRING" id="568069.A0A1J1IEI9"/>
<feature type="domain" description="Metaxin glutathione S-transferase" evidence="15">
    <location>
        <begin position="414"/>
        <end position="478"/>
    </location>
</feature>
<comment type="subcellular location">
    <subcellularLocation>
        <location evidence="2">Nucleus</location>
    </subcellularLocation>
</comment>
<dbReference type="GO" id="GO:0004298">
    <property type="term" value="F:threonine-type endopeptidase activity"/>
    <property type="evidence" value="ECO:0007669"/>
    <property type="project" value="UniProtKB-KW"/>
</dbReference>
<dbReference type="InterPro" id="IPR023333">
    <property type="entry name" value="Proteasome_suB-type"/>
</dbReference>
<feature type="domain" description="Mitochondrial outer membrane transport complex Sam37/metaxin N-terminal" evidence="14">
    <location>
        <begin position="265"/>
        <end position="389"/>
    </location>
</feature>
<evidence type="ECO:0000259" key="15">
    <source>
        <dbReference type="Pfam" id="PF17171"/>
    </source>
</evidence>
<dbReference type="PRINTS" id="PR00141">
    <property type="entry name" value="PROTEASOME"/>
</dbReference>
<keyword evidence="5" id="KW-0963">Cytoplasm</keyword>
<comment type="catalytic activity">
    <reaction evidence="1">
        <text>Cleavage of peptide bonds with very broad specificity.</text>
        <dbReference type="EC" id="3.4.25.1"/>
    </reaction>
</comment>
<dbReference type="EMBL" id="CVRI01000048">
    <property type="protein sequence ID" value="CRK98632.1"/>
    <property type="molecule type" value="Genomic_DNA"/>
</dbReference>
<evidence type="ECO:0000256" key="8">
    <source>
        <dbReference type="ARBA" id="ARBA00022801"/>
    </source>
</evidence>
<dbReference type="CDD" id="cd03211">
    <property type="entry name" value="GST_C_Metaxin2"/>
    <property type="match status" value="1"/>
</dbReference>
<keyword evidence="10" id="KW-0865">Zymogen</keyword>
<dbReference type="InterPro" id="IPR036282">
    <property type="entry name" value="Glutathione-S-Trfase_C_sf"/>
</dbReference>
<evidence type="ECO:0000256" key="6">
    <source>
        <dbReference type="ARBA" id="ARBA00022670"/>
    </source>
</evidence>
<dbReference type="InterPro" id="IPR016050">
    <property type="entry name" value="Proteasome_bsu_CS"/>
</dbReference>
<evidence type="ECO:0000256" key="3">
    <source>
        <dbReference type="ARBA" id="ARBA00009170"/>
    </source>
</evidence>
<dbReference type="InterPro" id="IPR033468">
    <property type="entry name" value="Metaxin_GST"/>
</dbReference>
<keyword evidence="7" id="KW-0888">Threonine protease</keyword>
<keyword evidence="8" id="KW-0378">Hydrolase</keyword>
<dbReference type="GO" id="GO:0001401">
    <property type="term" value="C:SAM complex"/>
    <property type="evidence" value="ECO:0007669"/>
    <property type="project" value="InterPro"/>
</dbReference>
<evidence type="ECO:0000313" key="17">
    <source>
        <dbReference type="Proteomes" id="UP000183832"/>
    </source>
</evidence>
<dbReference type="PROSITE" id="PS51476">
    <property type="entry name" value="PROTEASOME_BETA_2"/>
    <property type="match status" value="1"/>
</dbReference>